<sequence>MTIVAVDSRNVNDALRSSLTDFEDALQYHAVIAENPAIEAIVTRDPKGFAAGALPVLTPPAALAAVLG</sequence>
<gene>
    <name evidence="1" type="ORF">HNP98_002811</name>
</gene>
<evidence type="ECO:0000313" key="2">
    <source>
        <dbReference type="Proteomes" id="UP000779507"/>
    </source>
</evidence>
<protein>
    <submittedName>
        <fullName evidence="1">Uncharacterized protein</fullName>
    </submittedName>
</protein>
<organism evidence="1 2">
    <name type="scientific">Hymenobacter caeli</name>
    <dbReference type="NCBI Taxonomy" id="2735894"/>
    <lineage>
        <taxon>Bacteria</taxon>
        <taxon>Pseudomonadati</taxon>
        <taxon>Bacteroidota</taxon>
        <taxon>Cytophagia</taxon>
        <taxon>Cytophagales</taxon>
        <taxon>Hymenobacteraceae</taxon>
        <taxon>Hymenobacter</taxon>
    </lineage>
</organism>
<comment type="caution">
    <text evidence="1">The sequence shown here is derived from an EMBL/GenBank/DDBJ whole genome shotgun (WGS) entry which is preliminary data.</text>
</comment>
<keyword evidence="2" id="KW-1185">Reference proteome</keyword>
<evidence type="ECO:0000313" key="1">
    <source>
        <dbReference type="EMBL" id="NRT19973.1"/>
    </source>
</evidence>
<name>A0ABX2FS10_9BACT</name>
<dbReference type="EMBL" id="JABSNP010000013">
    <property type="protein sequence ID" value="NRT19973.1"/>
    <property type="molecule type" value="Genomic_DNA"/>
</dbReference>
<proteinExistence type="predicted"/>
<accession>A0ABX2FS10</accession>
<reference evidence="1 2" key="1">
    <citation type="submission" date="2020-05" db="EMBL/GenBank/DDBJ databases">
        <title>Genomic Encyclopedia of Type Strains, Phase IV (KMG-V): Genome sequencing to study the core and pangenomes of soil and plant-associated prokaryotes.</title>
        <authorList>
            <person name="Whitman W."/>
        </authorList>
    </citation>
    <scope>NUCLEOTIDE SEQUENCE [LARGE SCALE GENOMIC DNA]</scope>
    <source>
        <strain evidence="1 2">9A</strain>
    </source>
</reference>
<dbReference type="Proteomes" id="UP000779507">
    <property type="component" value="Unassembled WGS sequence"/>
</dbReference>